<dbReference type="SMART" id="SM00849">
    <property type="entry name" value="Lactamase_B"/>
    <property type="match status" value="1"/>
</dbReference>
<feature type="binding site" evidence="7">
    <location>
        <position position="134"/>
    </location>
    <ligand>
        <name>Zn(2+)</name>
        <dbReference type="ChEBI" id="CHEBI:29105"/>
        <label>1</label>
    </ligand>
</feature>
<keyword evidence="10" id="KW-1185">Reference proteome</keyword>
<comment type="caution">
    <text evidence="9">The sequence shown here is derived from an EMBL/GenBank/DDBJ whole genome shotgun (WGS) entry which is preliminary data.</text>
</comment>
<comment type="pathway">
    <text evidence="2 7">Secondary metabolite metabolism; methylglyoxal degradation; (R)-lactate from methylglyoxal: step 2/2.</text>
</comment>
<evidence type="ECO:0000256" key="5">
    <source>
        <dbReference type="ARBA" id="ARBA00022801"/>
    </source>
</evidence>
<evidence type="ECO:0000256" key="3">
    <source>
        <dbReference type="ARBA" id="ARBA00006759"/>
    </source>
</evidence>
<dbReference type="HAMAP" id="MF_01374">
    <property type="entry name" value="Glyoxalase_2"/>
    <property type="match status" value="1"/>
</dbReference>
<dbReference type="PANTHER" id="PTHR43705">
    <property type="entry name" value="HYDROXYACYLGLUTATHIONE HYDROLASE"/>
    <property type="match status" value="1"/>
</dbReference>
<dbReference type="NCBIfam" id="TIGR03413">
    <property type="entry name" value="GSH_gloB"/>
    <property type="match status" value="1"/>
</dbReference>
<feature type="binding site" evidence="7">
    <location>
        <position position="115"/>
    </location>
    <ligand>
        <name>Zn(2+)</name>
        <dbReference type="ChEBI" id="CHEBI:29105"/>
        <label>1</label>
    </ligand>
</feature>
<dbReference type="Pfam" id="PF00753">
    <property type="entry name" value="Lactamase_B"/>
    <property type="match status" value="1"/>
</dbReference>
<feature type="domain" description="Metallo-beta-lactamase" evidence="8">
    <location>
        <begin position="13"/>
        <end position="173"/>
    </location>
</feature>
<gene>
    <name evidence="7 9" type="primary">gloB</name>
    <name evidence="9" type="ORF">DFH01_07435</name>
</gene>
<dbReference type="EC" id="3.1.2.6" evidence="7"/>
<comment type="function">
    <text evidence="7">Thiolesterase that catalyzes the hydrolysis of S-D-lactoyl-glutathione to form glutathione and D-lactic acid.</text>
</comment>
<dbReference type="SUPFAM" id="SSF56281">
    <property type="entry name" value="Metallo-hydrolase/oxidoreductase"/>
    <property type="match status" value="1"/>
</dbReference>
<sequence>MSLRIEAVPCLQDNYLWLLKDQPTGAVGICDPGEAGPAIAAVEQAGGRLDSILLTHHHGDHVNGVAELKARFPGAKVVGAALDAHRLPPLDLVVKEGDLVPLGAARAEVLHLPGHTTGHIAFHFVADHALLCGDVVFALGCGRPLEAGGMEALWHSLRRVARLPANTRLCCGHEYTESNARFALHVDPENKALKAEAEAAGALRAAGRPTVPTTVAQELAANPFLRAKDLAEFTARREEKNHFKG</sequence>
<dbReference type="PANTHER" id="PTHR43705:SF1">
    <property type="entry name" value="HYDROXYACYLGLUTATHIONE HYDROLASE GLOB"/>
    <property type="match status" value="1"/>
</dbReference>
<comment type="cofactor">
    <cofactor evidence="7">
        <name>Zn(2+)</name>
        <dbReference type="ChEBI" id="CHEBI:29105"/>
    </cofactor>
    <text evidence="7">Binds 2 Zn(2+) ions per subunit.</text>
</comment>
<dbReference type="AlphaFoldDB" id="A0A317FJV3"/>
<feature type="binding site" evidence="7">
    <location>
        <position position="61"/>
    </location>
    <ligand>
        <name>Zn(2+)</name>
        <dbReference type="ChEBI" id="CHEBI:29105"/>
        <label>2</label>
    </ligand>
</feature>
<dbReference type="GO" id="GO:0004416">
    <property type="term" value="F:hydroxyacylglutathione hydrolase activity"/>
    <property type="evidence" value="ECO:0007669"/>
    <property type="project" value="UniProtKB-UniRule"/>
</dbReference>
<dbReference type="CDD" id="cd07723">
    <property type="entry name" value="hydroxyacylglutathione_hydrolase_MBL-fold"/>
    <property type="match status" value="1"/>
</dbReference>
<dbReference type="GO" id="GO:0019243">
    <property type="term" value="P:methylglyoxal catabolic process to D-lactate via S-lactoyl-glutathione"/>
    <property type="evidence" value="ECO:0007669"/>
    <property type="project" value="UniProtKB-UniRule"/>
</dbReference>
<feature type="binding site" evidence="7">
    <location>
        <position position="60"/>
    </location>
    <ligand>
        <name>Zn(2+)</name>
        <dbReference type="ChEBI" id="CHEBI:29105"/>
        <label>2</label>
    </ligand>
</feature>
<dbReference type="InterPro" id="IPR035680">
    <property type="entry name" value="Clx_II_MBL"/>
</dbReference>
<keyword evidence="4 7" id="KW-0479">Metal-binding</keyword>
<comment type="similarity">
    <text evidence="3 7">Belongs to the metallo-beta-lactamase superfamily. Glyoxalase II family.</text>
</comment>
<dbReference type="RefSeq" id="WP_109869686.1">
    <property type="nucleotide sequence ID" value="NZ_QGNA01000001.1"/>
</dbReference>
<dbReference type="EMBL" id="QGNA01000001">
    <property type="protein sequence ID" value="PWS39065.1"/>
    <property type="molecule type" value="Genomic_DNA"/>
</dbReference>
<keyword evidence="6 7" id="KW-0862">Zinc</keyword>
<dbReference type="InterPro" id="IPR001279">
    <property type="entry name" value="Metallo-B-lactamas"/>
</dbReference>
<dbReference type="InterPro" id="IPR050110">
    <property type="entry name" value="Glyoxalase_II_hydrolase"/>
</dbReference>
<dbReference type="InterPro" id="IPR036866">
    <property type="entry name" value="RibonucZ/Hydroxyglut_hydro"/>
</dbReference>
<feature type="binding site" evidence="7">
    <location>
        <position position="134"/>
    </location>
    <ligand>
        <name>Zn(2+)</name>
        <dbReference type="ChEBI" id="CHEBI:29105"/>
        <label>2</label>
    </ligand>
</feature>
<dbReference type="InterPro" id="IPR032282">
    <property type="entry name" value="HAGH_C"/>
</dbReference>
<feature type="binding site" evidence="7">
    <location>
        <position position="58"/>
    </location>
    <ligand>
        <name>Zn(2+)</name>
        <dbReference type="ChEBI" id="CHEBI:29105"/>
        <label>1</label>
    </ligand>
</feature>
<evidence type="ECO:0000313" key="9">
    <source>
        <dbReference type="EMBL" id="PWS39065.1"/>
    </source>
</evidence>
<reference evidence="10" key="1">
    <citation type="submission" date="2018-05" db="EMBL/GenBank/DDBJ databases">
        <authorList>
            <person name="Du Z."/>
            <person name="Wang X."/>
        </authorList>
    </citation>
    <scope>NUCLEOTIDE SEQUENCE [LARGE SCALE GENOMIC DNA]</scope>
    <source>
        <strain evidence="10">CQN31</strain>
    </source>
</reference>
<evidence type="ECO:0000256" key="1">
    <source>
        <dbReference type="ARBA" id="ARBA00001623"/>
    </source>
</evidence>
<organism evidence="9 10">
    <name type="scientific">Falsiroseomonas bella</name>
    <dbReference type="NCBI Taxonomy" id="2184016"/>
    <lineage>
        <taxon>Bacteria</taxon>
        <taxon>Pseudomonadati</taxon>
        <taxon>Pseudomonadota</taxon>
        <taxon>Alphaproteobacteria</taxon>
        <taxon>Acetobacterales</taxon>
        <taxon>Roseomonadaceae</taxon>
        <taxon>Falsiroseomonas</taxon>
    </lineage>
</organism>
<dbReference type="GO" id="GO:0046872">
    <property type="term" value="F:metal ion binding"/>
    <property type="evidence" value="ECO:0007669"/>
    <property type="project" value="UniProtKB-KW"/>
</dbReference>
<dbReference type="Pfam" id="PF16123">
    <property type="entry name" value="HAGH_C"/>
    <property type="match status" value="1"/>
</dbReference>
<dbReference type="InterPro" id="IPR017782">
    <property type="entry name" value="Hydroxyacylglutathione_Hdrlase"/>
</dbReference>
<dbReference type="UniPathway" id="UPA00619">
    <property type="reaction ID" value="UER00676"/>
</dbReference>
<dbReference type="OrthoDB" id="9802248at2"/>
<accession>A0A317FJV3</accession>
<evidence type="ECO:0000256" key="7">
    <source>
        <dbReference type="HAMAP-Rule" id="MF_01374"/>
    </source>
</evidence>
<feature type="binding site" evidence="7">
    <location>
        <position position="173"/>
    </location>
    <ligand>
        <name>Zn(2+)</name>
        <dbReference type="ChEBI" id="CHEBI:29105"/>
        <label>2</label>
    </ligand>
</feature>
<name>A0A317FJV3_9PROT</name>
<dbReference type="PIRSF" id="PIRSF005457">
    <property type="entry name" value="Glx"/>
    <property type="match status" value="1"/>
</dbReference>
<protein>
    <recommendedName>
        <fullName evidence="7">Hydroxyacylglutathione hydrolase</fullName>
        <ecNumber evidence="7">3.1.2.6</ecNumber>
    </recommendedName>
    <alternativeName>
        <fullName evidence="7">Glyoxalase II</fullName>
        <shortName evidence="7">Glx II</shortName>
    </alternativeName>
</protein>
<dbReference type="Proteomes" id="UP000245765">
    <property type="component" value="Unassembled WGS sequence"/>
</dbReference>
<evidence type="ECO:0000313" key="10">
    <source>
        <dbReference type="Proteomes" id="UP000245765"/>
    </source>
</evidence>
<dbReference type="Gene3D" id="3.60.15.10">
    <property type="entry name" value="Ribonuclease Z/Hydroxyacylglutathione hydrolase-like"/>
    <property type="match status" value="1"/>
</dbReference>
<evidence type="ECO:0000256" key="6">
    <source>
        <dbReference type="ARBA" id="ARBA00022833"/>
    </source>
</evidence>
<proteinExistence type="inferred from homology"/>
<evidence type="ECO:0000259" key="8">
    <source>
        <dbReference type="SMART" id="SM00849"/>
    </source>
</evidence>
<comment type="subunit">
    <text evidence="7">Monomer.</text>
</comment>
<evidence type="ECO:0000256" key="4">
    <source>
        <dbReference type="ARBA" id="ARBA00022723"/>
    </source>
</evidence>
<feature type="binding site" evidence="7">
    <location>
        <position position="56"/>
    </location>
    <ligand>
        <name>Zn(2+)</name>
        <dbReference type="ChEBI" id="CHEBI:29105"/>
        <label>1</label>
    </ligand>
</feature>
<evidence type="ECO:0000256" key="2">
    <source>
        <dbReference type="ARBA" id="ARBA00004963"/>
    </source>
</evidence>
<keyword evidence="5 7" id="KW-0378">Hydrolase</keyword>
<comment type="catalytic activity">
    <reaction evidence="1 7">
        <text>an S-(2-hydroxyacyl)glutathione + H2O = a 2-hydroxy carboxylate + glutathione + H(+)</text>
        <dbReference type="Rhea" id="RHEA:21864"/>
        <dbReference type="ChEBI" id="CHEBI:15377"/>
        <dbReference type="ChEBI" id="CHEBI:15378"/>
        <dbReference type="ChEBI" id="CHEBI:57925"/>
        <dbReference type="ChEBI" id="CHEBI:58896"/>
        <dbReference type="ChEBI" id="CHEBI:71261"/>
        <dbReference type="EC" id="3.1.2.6"/>
    </reaction>
</comment>